<dbReference type="InterPro" id="IPR042099">
    <property type="entry name" value="ANL_N_sf"/>
</dbReference>
<dbReference type="RefSeq" id="XP_026601639.1">
    <property type="nucleotide sequence ID" value="XM_026749607.1"/>
</dbReference>
<dbReference type="Gene3D" id="3.40.50.12780">
    <property type="entry name" value="N-terminal domain of ligase-like"/>
    <property type="match status" value="1"/>
</dbReference>
<dbReference type="STRING" id="1810919.A0A3D8REF0"/>
<dbReference type="InterPro" id="IPR001242">
    <property type="entry name" value="Condensation_dom"/>
</dbReference>
<dbReference type="InterPro" id="IPR010071">
    <property type="entry name" value="AA_adenyl_dom"/>
</dbReference>
<dbReference type="InterPro" id="IPR045851">
    <property type="entry name" value="AMP-bd_C_sf"/>
</dbReference>
<evidence type="ECO:0000256" key="1">
    <source>
        <dbReference type="ARBA" id="ARBA00022450"/>
    </source>
</evidence>
<dbReference type="EMBL" id="PVWQ01000009">
    <property type="protein sequence ID" value="RDW72419.1"/>
    <property type="molecule type" value="Genomic_DNA"/>
</dbReference>
<dbReference type="PROSITE" id="PS50075">
    <property type="entry name" value="CARRIER"/>
    <property type="match status" value="1"/>
</dbReference>
<dbReference type="SUPFAM" id="SSF47336">
    <property type="entry name" value="ACP-like"/>
    <property type="match status" value="1"/>
</dbReference>
<dbReference type="PANTHER" id="PTHR45527:SF12">
    <property type="entry name" value="NONRIBOSOMAL PEPTIDE SYNTHETASE IVOA"/>
    <property type="match status" value="1"/>
</dbReference>
<evidence type="ECO:0000313" key="6">
    <source>
        <dbReference type="Proteomes" id="UP000256690"/>
    </source>
</evidence>
<gene>
    <name evidence="5" type="ORF">DSM5745_07591</name>
</gene>
<dbReference type="InterPro" id="IPR023213">
    <property type="entry name" value="CAT-like_dom_sf"/>
</dbReference>
<evidence type="ECO:0000256" key="2">
    <source>
        <dbReference type="ARBA" id="ARBA00022553"/>
    </source>
</evidence>
<dbReference type="FunFam" id="3.40.50.980:FF:000001">
    <property type="entry name" value="Non-ribosomal peptide synthetase"/>
    <property type="match status" value="1"/>
</dbReference>
<dbReference type="Gene3D" id="3.30.559.10">
    <property type="entry name" value="Chloramphenicol acetyltransferase-like domain"/>
    <property type="match status" value="2"/>
</dbReference>
<dbReference type="CDD" id="cd05918">
    <property type="entry name" value="A_NRPS_SidN3_like"/>
    <property type="match status" value="1"/>
</dbReference>
<dbReference type="InterPro" id="IPR020845">
    <property type="entry name" value="AMP-binding_CS"/>
</dbReference>
<dbReference type="Pfam" id="PF00501">
    <property type="entry name" value="AMP-binding"/>
    <property type="match status" value="1"/>
</dbReference>
<dbReference type="InterPro" id="IPR036736">
    <property type="entry name" value="ACP-like_sf"/>
</dbReference>
<organism evidence="5 6">
    <name type="scientific">Aspergillus mulundensis</name>
    <dbReference type="NCBI Taxonomy" id="1810919"/>
    <lineage>
        <taxon>Eukaryota</taxon>
        <taxon>Fungi</taxon>
        <taxon>Dikarya</taxon>
        <taxon>Ascomycota</taxon>
        <taxon>Pezizomycotina</taxon>
        <taxon>Eurotiomycetes</taxon>
        <taxon>Eurotiomycetidae</taxon>
        <taxon>Eurotiales</taxon>
        <taxon>Aspergillaceae</taxon>
        <taxon>Aspergillus</taxon>
        <taxon>Aspergillus subgen. Nidulantes</taxon>
    </lineage>
</organism>
<keyword evidence="2" id="KW-0597">Phosphoprotein</keyword>
<dbReference type="Gene3D" id="3.30.300.30">
    <property type="match status" value="1"/>
</dbReference>
<keyword evidence="3" id="KW-0436">Ligase</keyword>
<dbReference type="Gene3D" id="3.30.559.30">
    <property type="entry name" value="Nonribosomal peptide synthetase, condensation domain"/>
    <property type="match status" value="2"/>
</dbReference>
<dbReference type="PANTHER" id="PTHR45527">
    <property type="entry name" value="NONRIBOSOMAL PEPTIDE SYNTHETASE"/>
    <property type="match status" value="1"/>
</dbReference>
<feature type="domain" description="Carrier" evidence="4">
    <location>
        <begin position="742"/>
        <end position="818"/>
    </location>
</feature>
<dbReference type="SUPFAM" id="SSF52777">
    <property type="entry name" value="CoA-dependent acyltransferases"/>
    <property type="match status" value="4"/>
</dbReference>
<protein>
    <recommendedName>
        <fullName evidence="4">Carrier domain-containing protein</fullName>
    </recommendedName>
</protein>
<dbReference type="GO" id="GO:0031177">
    <property type="term" value="F:phosphopantetheine binding"/>
    <property type="evidence" value="ECO:0007669"/>
    <property type="project" value="TreeGrafter"/>
</dbReference>
<dbReference type="PROSITE" id="PS00455">
    <property type="entry name" value="AMP_BINDING"/>
    <property type="match status" value="1"/>
</dbReference>
<comment type="caution">
    <text evidence="5">The sequence shown here is derived from an EMBL/GenBank/DDBJ whole genome shotgun (WGS) entry which is preliminary data.</text>
</comment>
<keyword evidence="6" id="KW-1185">Reference proteome</keyword>
<evidence type="ECO:0000259" key="4">
    <source>
        <dbReference type="PROSITE" id="PS50075"/>
    </source>
</evidence>
<evidence type="ECO:0000256" key="3">
    <source>
        <dbReference type="ARBA" id="ARBA00022598"/>
    </source>
</evidence>
<dbReference type="Pfam" id="PF00668">
    <property type="entry name" value="Condensation"/>
    <property type="match status" value="2"/>
</dbReference>
<dbReference type="SUPFAM" id="SSF56801">
    <property type="entry name" value="Acetyl-CoA synthetase-like"/>
    <property type="match status" value="1"/>
</dbReference>
<dbReference type="GO" id="GO:0005737">
    <property type="term" value="C:cytoplasm"/>
    <property type="evidence" value="ECO:0007669"/>
    <property type="project" value="TreeGrafter"/>
</dbReference>
<dbReference type="Gene3D" id="1.10.1200.10">
    <property type="entry name" value="ACP-like"/>
    <property type="match status" value="1"/>
</dbReference>
<dbReference type="NCBIfam" id="TIGR01733">
    <property type="entry name" value="AA-adenyl-dom"/>
    <property type="match status" value="1"/>
</dbReference>
<evidence type="ECO:0000313" key="5">
    <source>
        <dbReference type="EMBL" id="RDW72419.1"/>
    </source>
</evidence>
<dbReference type="GO" id="GO:0016874">
    <property type="term" value="F:ligase activity"/>
    <property type="evidence" value="ECO:0007669"/>
    <property type="project" value="UniProtKB-KW"/>
</dbReference>
<dbReference type="GO" id="GO:0043041">
    <property type="term" value="P:amino acid activation for nonribosomal peptide biosynthetic process"/>
    <property type="evidence" value="ECO:0007669"/>
    <property type="project" value="TreeGrafter"/>
</dbReference>
<dbReference type="GeneID" id="38117961"/>
<dbReference type="FunFam" id="3.30.559.30:FF:000002">
    <property type="entry name" value="Nonribosomal peptide synthase Pes1"/>
    <property type="match status" value="1"/>
</dbReference>
<accession>A0A3D8REF0</accession>
<dbReference type="Pfam" id="PF00550">
    <property type="entry name" value="PP-binding"/>
    <property type="match status" value="1"/>
</dbReference>
<dbReference type="InterPro" id="IPR009081">
    <property type="entry name" value="PP-bd_ACP"/>
</dbReference>
<reference evidence="5 6" key="1">
    <citation type="journal article" date="2018" name="IMA Fungus">
        <title>IMA Genome-F 9: Draft genome sequence of Annulohypoxylon stygium, Aspergillus mulundensis, Berkeleyomyces basicola (syn. Thielaviopsis basicola), Ceratocystis smalleyi, two Cercospora beticola strains, Coleophoma cylindrospora, Fusarium fracticaudum, Phialophora cf. hyalina, and Morchella septimelata.</title>
        <authorList>
            <person name="Wingfield B.D."/>
            <person name="Bills G.F."/>
            <person name="Dong Y."/>
            <person name="Huang W."/>
            <person name="Nel W.J."/>
            <person name="Swalarsk-Parry B.S."/>
            <person name="Vaghefi N."/>
            <person name="Wilken P.M."/>
            <person name="An Z."/>
            <person name="de Beer Z.W."/>
            <person name="De Vos L."/>
            <person name="Chen L."/>
            <person name="Duong T.A."/>
            <person name="Gao Y."/>
            <person name="Hammerbacher A."/>
            <person name="Kikkert J.R."/>
            <person name="Li Y."/>
            <person name="Li H."/>
            <person name="Li K."/>
            <person name="Li Q."/>
            <person name="Liu X."/>
            <person name="Ma X."/>
            <person name="Naidoo K."/>
            <person name="Pethybridge S.J."/>
            <person name="Sun J."/>
            <person name="Steenkamp E.T."/>
            <person name="van der Nest M.A."/>
            <person name="van Wyk S."/>
            <person name="Wingfield M.J."/>
            <person name="Xiong C."/>
            <person name="Yue Q."/>
            <person name="Zhang X."/>
        </authorList>
    </citation>
    <scope>NUCLEOTIDE SEQUENCE [LARGE SCALE GENOMIC DNA]</scope>
    <source>
        <strain evidence="5 6">DSM 5745</strain>
    </source>
</reference>
<keyword evidence="1" id="KW-0596">Phosphopantetheine</keyword>
<sequence>MAPPTIYSPSAGAHNIYTQLEHFEAESHGFSSLAPDSLGDHAQLKSFLQLSQFTQFDIVKQSWRETIRNVSKSVEAPALDEAYQTDSVTIVQVSGDKGLLATPPSSPQKSLQLAGPLVTNTIITFHCAENAQNVLDFHLPENTTSLISQSTVRLKVVYSIDQWQIHFYYKRDSLSPTQAEEIVGIFEQCLEEAIEAIASKTPPSPPAETDLEFSNDCPKVDRCIHDLIEEQSVARPDHEAIFAYDGSLSYAQLSNVSSILAEKLKILEARREQRVAILMNKSTWYSVAVLAVLKSGAAFVPLDPSHPENRLKQLVADIEPCALITTSSLSEKAAGLECPRLLAIDQTDLTCDETMTLPFSLPTASPDNAAYMIFTSGSTGKPKGVVIEHAALCTSAITRGAVLGLGPDSRVLQYAPHTFDVSVDEILTTLIHGGCVCDPSENDRFAIAPFINSARVTAALLTPTSARTLHPDDVSTLRSLQTGGEVLTEDVNDKWSDRVTLFNVYGPTEASVACVISNRTGLKGTGHVLGHAVGGKLWIVDPDDVERRLPDNEVGELVIAGRILARGYFRDPERTESSFVRLQSGERVYKTGDLASMDASGTISYHGRKDLEVKIRGQRINIAEIERAILQCEFVHSVVVEYPRSGLCEKKLVAVLCFKDSSDVTGDLFDGAQGLTEDDHARLLNHVSSILTPAMVPSKWLSLPYLPQMTSGKADRKQVRGWLEKIDKEVYDRIFHCKGVGTPVLDTSDAMVSIWLKALKLEPQNLYLDKSFIRNGGDSIMAMEARHLAHQAGLAIDIRELLAGRTLLEIGQMVTATSPTTKITKIAEDKDEPFALSPVQQMYFDKIFHPSLGLQQRVCVELTEEVHPDMLRDALNHVIQKHRMLAARFTKDMGQWMQQVPFGQDIKPESFYRIYTEAAVSYSTFCTEPMSIEDGILLHAHLQSDSENPTLVLCVQHLVVDLVSWRIILKDLHEALVAAKNGAMINLPRPALTFQQWCREQANYAESLVPEVVLPFAPGPVDLRFWQQCSSRAILNTYGEVAQLEFRFTSLQTTELLDKFTTTTLHPTDVLLATFALAFKHVFPERETPTIFIEGHGREPWHGSLDISQTVGWFSAAYPMHLPRDTLPTMATAILAASERRQSVPANGHPYWAARYLSSNGRKVFGNDPRHTEMEFVFNYAGSVVQRAHNQELFSENVRVAEIGHPDCERFSLFDLGASIEMPSSELVVALTFSRDIAHRERVGGLMRTFHELLCTAIQLDLDLDQTVPSTRFVCPADVSHLLEINGVSIERDVEEIYTPSSIQQHMLSRQYQEPWFYCVEGTWTIEKATECSESIDMDRLSHAWNQVVHRHSTLRTVFKYSDEEERFVAIVLKEVEPNITILRRKTNKTSIIASCHDDELLPPHRMVLREMDDGSVICNLEFSHTIIDAASRSIVMQDFADAYEGNLTTTLDAPPFWEYVRSIRPQSSTPSTQEDLPLAGRVVTLPFEPTDLATNIPEACKTNEITVSSFFMAAWSTVLAKHMHSADVSSPAETIAFDYVLSDRPEVPGIENAVGPYIRLPTCETHVHRGISARDLARDLHAQCTSQSSSPSQDGSLDIDLPSKATSLQKYSTLVNIRNSGSDSLELVSASGDVKWVLQGFNDPWDYDLVFAVNVQAGRVLGWTVEYVDGVVEDCVAEEIAEDLKDVVGDMVRVFMEQGCDLM</sequence>
<dbReference type="Proteomes" id="UP000256690">
    <property type="component" value="Unassembled WGS sequence"/>
</dbReference>
<dbReference type="OrthoDB" id="416786at2759"/>
<proteinExistence type="predicted"/>
<dbReference type="InterPro" id="IPR000873">
    <property type="entry name" value="AMP-dep_synth/lig_dom"/>
</dbReference>
<name>A0A3D8REF0_9EURO</name>
<dbReference type="GO" id="GO:0044550">
    <property type="term" value="P:secondary metabolite biosynthetic process"/>
    <property type="evidence" value="ECO:0007669"/>
    <property type="project" value="TreeGrafter"/>
</dbReference>